<evidence type="ECO:0000256" key="1">
    <source>
        <dbReference type="ARBA" id="ARBA00022741"/>
    </source>
</evidence>
<dbReference type="GO" id="GO:0004386">
    <property type="term" value="F:helicase activity"/>
    <property type="evidence" value="ECO:0007669"/>
    <property type="project" value="UniProtKB-KW"/>
</dbReference>
<dbReference type="GO" id="GO:0016787">
    <property type="term" value="F:hydrolase activity"/>
    <property type="evidence" value="ECO:0007669"/>
    <property type="project" value="UniProtKB-KW"/>
</dbReference>
<keyword evidence="2" id="KW-0378">Hydrolase</keyword>
<keyword evidence="4" id="KW-0067">ATP-binding</keyword>
<evidence type="ECO:0000259" key="5">
    <source>
        <dbReference type="Pfam" id="PF00270"/>
    </source>
</evidence>
<dbReference type="SUPFAM" id="SSF52540">
    <property type="entry name" value="P-loop containing nucleoside triphosphate hydrolases"/>
    <property type="match status" value="1"/>
</dbReference>
<evidence type="ECO:0000313" key="6">
    <source>
        <dbReference type="Ensembl" id="ENSXCOP00000018207.1"/>
    </source>
</evidence>
<dbReference type="Proteomes" id="UP000261380">
    <property type="component" value="Unplaced"/>
</dbReference>
<proteinExistence type="predicted"/>
<keyword evidence="7" id="KW-1185">Reference proteome</keyword>
<reference evidence="6" key="2">
    <citation type="submission" date="2025-09" db="UniProtKB">
        <authorList>
            <consortium name="Ensembl"/>
        </authorList>
    </citation>
    <scope>IDENTIFICATION</scope>
</reference>
<dbReference type="AlphaFoldDB" id="A0A3B5M421"/>
<keyword evidence="3" id="KW-0347">Helicase</keyword>
<dbReference type="PANTHER" id="PTHR47961:SF6">
    <property type="entry name" value="DNA-DIRECTED DNA POLYMERASE"/>
    <property type="match status" value="1"/>
</dbReference>
<evidence type="ECO:0000256" key="4">
    <source>
        <dbReference type="ARBA" id="ARBA00022840"/>
    </source>
</evidence>
<evidence type="ECO:0000313" key="7">
    <source>
        <dbReference type="Proteomes" id="UP000261380"/>
    </source>
</evidence>
<dbReference type="InterPro" id="IPR011545">
    <property type="entry name" value="DEAD/DEAH_box_helicase_dom"/>
</dbReference>
<dbReference type="Gene3D" id="3.40.50.300">
    <property type="entry name" value="P-loop containing nucleotide triphosphate hydrolases"/>
    <property type="match status" value="1"/>
</dbReference>
<dbReference type="InterPro" id="IPR027417">
    <property type="entry name" value="P-loop_NTPase"/>
</dbReference>
<dbReference type="PANTHER" id="PTHR47961">
    <property type="entry name" value="DNA POLYMERASE THETA, PUTATIVE (AFU_ORTHOLOGUE AFUA_1G05260)-RELATED"/>
    <property type="match status" value="1"/>
</dbReference>
<dbReference type="GO" id="GO:0003676">
    <property type="term" value="F:nucleic acid binding"/>
    <property type="evidence" value="ECO:0007669"/>
    <property type="project" value="InterPro"/>
</dbReference>
<accession>A0A3B5M421</accession>
<protein>
    <recommendedName>
        <fullName evidence="5">DEAD/DEAH-box helicase domain-containing protein</fullName>
    </recommendedName>
</protein>
<evidence type="ECO:0000256" key="2">
    <source>
        <dbReference type="ARBA" id="ARBA00022801"/>
    </source>
</evidence>
<reference evidence="6" key="1">
    <citation type="submission" date="2025-08" db="UniProtKB">
        <authorList>
            <consortium name="Ensembl"/>
        </authorList>
    </citation>
    <scope>IDENTIFICATION</scope>
</reference>
<dbReference type="InterPro" id="IPR050474">
    <property type="entry name" value="Hel308_SKI2-like"/>
</dbReference>
<dbReference type="STRING" id="32473.ENSXCOP00000018207"/>
<keyword evidence="1" id="KW-0547">Nucleotide-binding</keyword>
<dbReference type="GeneTree" id="ENSGT00940000158694"/>
<dbReference type="Pfam" id="PF00270">
    <property type="entry name" value="DEAD"/>
    <property type="match status" value="1"/>
</dbReference>
<dbReference type="Ensembl" id="ENSXCOT00000018438.1">
    <property type="protein sequence ID" value="ENSXCOP00000018207.1"/>
    <property type="gene ID" value="ENSXCOG00000013713.1"/>
</dbReference>
<sequence length="180" mass="20753">TTLGTRLSFRRIHDSTSETQTADLKPTLMYNSKFWGLPKPVLERYQKHGVTQMFEWQAQCLTVGQVLHGGNLVYSAPTSAGKTLVSELLILKRVLETKRKALFILPFVSVAKEKMHYLQFWLPPPPFHLESIFRLAGSSFELQLLTDACWTRSHTIRWPDEQGEKEWTPKVWQQGEVHCA</sequence>
<name>A0A3B5M421_9TELE</name>
<evidence type="ECO:0000256" key="3">
    <source>
        <dbReference type="ARBA" id="ARBA00022806"/>
    </source>
</evidence>
<organism evidence="6 7">
    <name type="scientific">Xiphophorus couchianus</name>
    <name type="common">Monterrey platyfish</name>
    <dbReference type="NCBI Taxonomy" id="32473"/>
    <lineage>
        <taxon>Eukaryota</taxon>
        <taxon>Metazoa</taxon>
        <taxon>Chordata</taxon>
        <taxon>Craniata</taxon>
        <taxon>Vertebrata</taxon>
        <taxon>Euteleostomi</taxon>
        <taxon>Actinopterygii</taxon>
        <taxon>Neopterygii</taxon>
        <taxon>Teleostei</taxon>
        <taxon>Neoteleostei</taxon>
        <taxon>Acanthomorphata</taxon>
        <taxon>Ovalentaria</taxon>
        <taxon>Atherinomorphae</taxon>
        <taxon>Cyprinodontiformes</taxon>
        <taxon>Poeciliidae</taxon>
        <taxon>Poeciliinae</taxon>
        <taxon>Xiphophorus</taxon>
    </lineage>
</organism>
<dbReference type="GO" id="GO:0005524">
    <property type="term" value="F:ATP binding"/>
    <property type="evidence" value="ECO:0007669"/>
    <property type="project" value="UniProtKB-KW"/>
</dbReference>
<feature type="domain" description="DEAD/DEAH-box helicase" evidence="5">
    <location>
        <begin position="58"/>
        <end position="123"/>
    </location>
</feature>